<keyword evidence="1" id="KW-0802">TPR repeat</keyword>
<dbReference type="InterPro" id="IPR019734">
    <property type="entry name" value="TPR_rpt"/>
</dbReference>
<dbReference type="PROSITE" id="PS50005">
    <property type="entry name" value="TPR"/>
    <property type="match status" value="2"/>
</dbReference>
<dbReference type="Pfam" id="PF13424">
    <property type="entry name" value="TPR_12"/>
    <property type="match status" value="1"/>
</dbReference>
<dbReference type="SMART" id="SM00028">
    <property type="entry name" value="TPR"/>
    <property type="match status" value="2"/>
</dbReference>
<dbReference type="PANTHER" id="PTHR46014:SF1">
    <property type="entry name" value="TETRATRICOPEPTIDE REPEAT PROTEIN 1"/>
    <property type="match status" value="1"/>
</dbReference>
<name>A0A060TCW9_BLAAD</name>
<feature type="repeat" description="TPR" evidence="1">
    <location>
        <begin position="28"/>
        <end position="61"/>
    </location>
</feature>
<evidence type="ECO:0000256" key="1">
    <source>
        <dbReference type="PROSITE-ProRule" id="PRU00339"/>
    </source>
</evidence>
<reference evidence="3" key="2">
    <citation type="submission" date="2014-06" db="EMBL/GenBank/DDBJ databases">
        <title>The complete genome of Blastobotrys (Arxula) adeninivorans LS3 - a yeast of biotechnological interest.</title>
        <authorList>
            <person name="Kunze G."/>
            <person name="Gaillardin C."/>
            <person name="Czernicka M."/>
            <person name="Durrens P."/>
            <person name="Martin T."/>
            <person name="Boer E."/>
            <person name="Gabaldon T."/>
            <person name="Cruz J."/>
            <person name="Talla E."/>
            <person name="Marck C."/>
            <person name="Goffeau A."/>
            <person name="Barbe V."/>
            <person name="Baret P."/>
            <person name="Baronian K."/>
            <person name="Beier S."/>
            <person name="Bleykasten C."/>
            <person name="Bode R."/>
            <person name="Casaregola S."/>
            <person name="Despons L."/>
            <person name="Fairhead C."/>
            <person name="Giersberg M."/>
            <person name="Gierski P."/>
            <person name="Hahnel U."/>
            <person name="Hartmann A."/>
            <person name="Jankowska D."/>
            <person name="Jubin C."/>
            <person name="Jung P."/>
            <person name="Lafontaine I."/>
            <person name="Leh-Louis V."/>
            <person name="Lemaire M."/>
            <person name="Marcet-Houben M."/>
            <person name="Mascher M."/>
            <person name="Morel G."/>
            <person name="Richard G.-F."/>
            <person name="Riechen J."/>
            <person name="Sacerdot C."/>
            <person name="Sarkar A."/>
            <person name="Savel G."/>
            <person name="Schacherer J."/>
            <person name="Sherman D."/>
            <person name="Straub M.-L."/>
            <person name="Stein N."/>
            <person name="Thierry A."/>
            <person name="Trautwein-Schult A."/>
            <person name="Westhof E."/>
            <person name="Worch S."/>
            <person name="Dujon B."/>
            <person name="Souciet J.-L."/>
            <person name="Wincker P."/>
            <person name="Scholz U."/>
            <person name="Neuveglise N."/>
        </authorList>
    </citation>
    <scope>NUCLEOTIDE SEQUENCE</scope>
    <source>
        <strain evidence="3">LS3</strain>
    </source>
</reference>
<evidence type="ECO:0000313" key="3">
    <source>
        <dbReference type="EMBL" id="CDP37061.1"/>
    </source>
</evidence>
<protein>
    <submittedName>
        <fullName evidence="3">ARAD1D02838p</fullName>
    </submittedName>
</protein>
<dbReference type="SUPFAM" id="SSF48452">
    <property type="entry name" value="TPR-like"/>
    <property type="match status" value="1"/>
</dbReference>
<proteinExistence type="predicted"/>
<gene>
    <name evidence="3" type="ORF">GNLVRS02_ARAD1D02838g</name>
</gene>
<dbReference type="InterPro" id="IPR052769">
    <property type="entry name" value="TPR_domain_protein"/>
</dbReference>
<feature type="region of interest" description="Disordered" evidence="2">
    <location>
        <begin position="1"/>
        <end position="25"/>
    </location>
</feature>
<dbReference type="AlphaFoldDB" id="A0A060TCW9"/>
<organism evidence="3">
    <name type="scientific">Blastobotrys adeninivorans</name>
    <name type="common">Yeast</name>
    <name type="synonym">Arxula adeninivorans</name>
    <dbReference type="NCBI Taxonomy" id="409370"/>
    <lineage>
        <taxon>Eukaryota</taxon>
        <taxon>Fungi</taxon>
        <taxon>Dikarya</taxon>
        <taxon>Ascomycota</taxon>
        <taxon>Saccharomycotina</taxon>
        <taxon>Dipodascomycetes</taxon>
        <taxon>Dipodascales</taxon>
        <taxon>Trichomonascaceae</taxon>
        <taxon>Blastobotrys</taxon>
    </lineage>
</organism>
<sequence length="203" mass="23383">MSNHDEEEPRVEVKETSSTTEDTDLAEAQKIKEQGNTLFKDKEYQLAIECYERALTKFPVDSKEQLAMCYANIGACYFQLEQYQESVDSSTKAIELNPRYIKARLRRSNANEKLDTWASLEACMADLNYIVTDDDTEQSLKNTVAKRMELLSPRVQEHKEKETGEMLNKFKDLGNGLLKNFGMSLDNFKFEKNEEGGYSVKMK</sequence>
<dbReference type="PROSITE" id="PS50293">
    <property type="entry name" value="TPR_REGION"/>
    <property type="match status" value="1"/>
</dbReference>
<dbReference type="PhylomeDB" id="A0A060TCW9"/>
<reference evidence="3" key="1">
    <citation type="submission" date="2014-02" db="EMBL/GenBank/DDBJ databases">
        <authorList>
            <person name="Genoscope - CEA"/>
        </authorList>
    </citation>
    <scope>NUCLEOTIDE SEQUENCE</scope>
    <source>
        <strain evidence="3">LS3</strain>
    </source>
</reference>
<dbReference type="PANTHER" id="PTHR46014">
    <property type="entry name" value="TETRATRICOPEPTIDE REPEAT PROTEIN 1"/>
    <property type="match status" value="1"/>
</dbReference>
<dbReference type="InterPro" id="IPR011990">
    <property type="entry name" value="TPR-like_helical_dom_sf"/>
</dbReference>
<dbReference type="EMBL" id="HG937694">
    <property type="protein sequence ID" value="CDP37061.1"/>
    <property type="molecule type" value="Genomic_DNA"/>
</dbReference>
<evidence type="ECO:0000256" key="2">
    <source>
        <dbReference type="SAM" id="MobiDB-lite"/>
    </source>
</evidence>
<accession>A0A060TCW9</accession>
<dbReference type="Gene3D" id="1.25.40.10">
    <property type="entry name" value="Tetratricopeptide repeat domain"/>
    <property type="match status" value="1"/>
</dbReference>
<feature type="repeat" description="TPR" evidence="1">
    <location>
        <begin position="67"/>
        <end position="100"/>
    </location>
</feature>